<sequence>MTRHLEYPDCSLYGQIAKTAKAYPDGCALSYYGRRITYRKLMEMIDRCGEALSSLHIQKGDSVAVILPNMPQTVIVFYALNKLGAVANMIHPLSARGEIEYYLQLSGSKVILALDGIAEKLEGLSADTVIIVSPDSFMPLPLRIAYRIRIKREPHDRMDWHTLMQQPGAPVTDMGKGADGAAALYTGGTTGKPKGILLTNLNFNALALQSMDACGCLLPGDRVLSVMPMFHGFGLGVCIHTVLTFGGTAILLPRFHPKEFHRLIARYRPNVIAGVPSIYEYLLRSDLGKLKLDFLKVAISGGDSLAVSTKRQLDRILRQHGSSARIREGYGLTECVTGSCLMPQESEKEGSIGLPYADTEYRIYDNQHQTALPPGELGEIILRGPTVMQGYLQNPEETARALQTHADGHTWLHTGDLGCMDADGYIYFKQRCKRVIVSNGYSIYPQAIENAILSCPEVSACAVVGVQDPIRGQLVQAFVVLKEHAATEQTEQALREICREQVAAYALPRKYVFLEALPKTLVGKIAYSQLEAMGSEEEDT</sequence>
<organism evidence="4 5">
    <name type="scientific">Ruminococcus champanellensis (strain DSM 18848 / JCM 17042 / KCTC 15320 / 18P13)</name>
    <dbReference type="NCBI Taxonomy" id="213810"/>
    <lineage>
        <taxon>Bacteria</taxon>
        <taxon>Bacillati</taxon>
        <taxon>Bacillota</taxon>
        <taxon>Clostridia</taxon>
        <taxon>Eubacteriales</taxon>
        <taxon>Oscillospiraceae</taxon>
        <taxon>Ruminococcus</taxon>
    </lineage>
</organism>
<feature type="domain" description="AMP-dependent synthetase/ligase" evidence="2">
    <location>
        <begin position="18"/>
        <end position="392"/>
    </location>
</feature>
<dbReference type="PANTHER" id="PTHR43767">
    <property type="entry name" value="LONG-CHAIN-FATTY-ACID--COA LIGASE"/>
    <property type="match status" value="1"/>
</dbReference>
<keyword evidence="5" id="KW-1185">Reference proteome</keyword>
<dbReference type="SUPFAM" id="SSF56801">
    <property type="entry name" value="Acetyl-CoA synthetase-like"/>
    <property type="match status" value="1"/>
</dbReference>
<evidence type="ECO:0000256" key="1">
    <source>
        <dbReference type="SAM" id="Phobius"/>
    </source>
</evidence>
<feature type="transmembrane region" description="Helical" evidence="1">
    <location>
        <begin position="229"/>
        <end position="252"/>
    </location>
</feature>
<keyword evidence="4" id="KW-0436">Ligase</keyword>
<dbReference type="GO" id="GO:0004467">
    <property type="term" value="F:long-chain fatty acid-CoA ligase activity"/>
    <property type="evidence" value="ECO:0007669"/>
    <property type="project" value="UniProtKB-EC"/>
</dbReference>
<dbReference type="BioCyc" id="RCHA213810:RUM_RS05500-MONOMER"/>
<name>D4LCE9_RUMC1</name>
<dbReference type="InterPro" id="IPR045851">
    <property type="entry name" value="AMP-bd_C_sf"/>
</dbReference>
<protein>
    <submittedName>
        <fullName evidence="4">Acyl-CoA synthetases (AMP-forming)/AMP-acid ligases II</fullName>
        <ecNumber evidence="4">6.2.1.3</ecNumber>
    </submittedName>
</protein>
<evidence type="ECO:0000313" key="5">
    <source>
        <dbReference type="Proteomes" id="UP000007054"/>
    </source>
</evidence>
<feature type="domain" description="AMP-binding enzyme C-terminal" evidence="3">
    <location>
        <begin position="448"/>
        <end position="524"/>
    </location>
</feature>
<dbReference type="Pfam" id="PF13193">
    <property type="entry name" value="AMP-binding_C"/>
    <property type="match status" value="1"/>
</dbReference>
<dbReference type="PATRIC" id="fig|213810.4.peg.1045"/>
<keyword evidence="1" id="KW-1133">Transmembrane helix</keyword>
<dbReference type="InterPro" id="IPR025110">
    <property type="entry name" value="AMP-bd_C"/>
</dbReference>
<dbReference type="EC" id="6.2.1.3" evidence="4"/>
<dbReference type="EMBL" id="FP929052">
    <property type="protein sequence ID" value="CBL17294.1"/>
    <property type="molecule type" value="Genomic_DNA"/>
</dbReference>
<dbReference type="RefSeq" id="WP_015558201.1">
    <property type="nucleotide sequence ID" value="NC_021039.1"/>
</dbReference>
<evidence type="ECO:0000259" key="2">
    <source>
        <dbReference type="Pfam" id="PF00501"/>
    </source>
</evidence>
<accession>D4LCE9</accession>
<dbReference type="GeneID" id="83155891"/>
<dbReference type="AlphaFoldDB" id="D4LCE9"/>
<dbReference type="InterPro" id="IPR050237">
    <property type="entry name" value="ATP-dep_AMP-bd_enzyme"/>
</dbReference>
<proteinExistence type="predicted"/>
<evidence type="ECO:0000259" key="3">
    <source>
        <dbReference type="Pfam" id="PF13193"/>
    </source>
</evidence>
<evidence type="ECO:0000313" key="4">
    <source>
        <dbReference type="EMBL" id="CBL17294.1"/>
    </source>
</evidence>
<dbReference type="HOGENOM" id="CLU_000022_59_9_9"/>
<dbReference type="KEGG" id="rch:RUM_11460"/>
<dbReference type="InterPro" id="IPR000873">
    <property type="entry name" value="AMP-dep_synth/lig_dom"/>
</dbReference>
<dbReference type="Gene3D" id="3.40.50.12780">
    <property type="entry name" value="N-terminal domain of ligase-like"/>
    <property type="match status" value="1"/>
</dbReference>
<dbReference type="STRING" id="213810.RUM_11460"/>
<reference evidence="4" key="1">
    <citation type="submission" date="2010-03" db="EMBL/GenBank/DDBJ databases">
        <title>The genome sequence of Ruminococcus sp. 18P13.</title>
        <authorList>
            <consortium name="metaHIT consortium -- http://www.metahit.eu/"/>
            <person name="Pajon A."/>
            <person name="Turner K."/>
            <person name="Parkhill J."/>
            <person name="Bernalier A."/>
        </authorList>
    </citation>
    <scope>NUCLEOTIDE SEQUENCE [LARGE SCALE GENOMIC DNA]</scope>
    <source>
        <strain evidence="4">Type strain: 18P13</strain>
    </source>
</reference>
<keyword evidence="1" id="KW-0812">Transmembrane</keyword>
<gene>
    <name evidence="4" type="ordered locus">RUM_11460</name>
</gene>
<dbReference type="Gene3D" id="3.30.300.30">
    <property type="match status" value="1"/>
</dbReference>
<keyword evidence="1" id="KW-0472">Membrane</keyword>
<dbReference type="Proteomes" id="UP000007054">
    <property type="component" value="Chromosome"/>
</dbReference>
<dbReference type="InterPro" id="IPR042099">
    <property type="entry name" value="ANL_N_sf"/>
</dbReference>
<dbReference type="Pfam" id="PF00501">
    <property type="entry name" value="AMP-binding"/>
    <property type="match status" value="1"/>
</dbReference>
<reference evidence="4" key="2">
    <citation type="submission" date="2010-03" db="EMBL/GenBank/DDBJ databases">
        <authorList>
            <person name="Pajon A."/>
        </authorList>
    </citation>
    <scope>NUCLEOTIDE SEQUENCE</scope>
    <source>
        <strain evidence="4">Type strain: 18P13</strain>
    </source>
</reference>
<dbReference type="PANTHER" id="PTHR43767:SF1">
    <property type="entry name" value="NONRIBOSOMAL PEPTIDE SYNTHASE PES1 (EUROFUNG)-RELATED"/>
    <property type="match status" value="1"/>
</dbReference>
<dbReference type="OrthoDB" id="9778383at2"/>